<dbReference type="Proteomes" id="UP000242146">
    <property type="component" value="Unassembled WGS sequence"/>
</dbReference>
<evidence type="ECO:0000313" key="2">
    <source>
        <dbReference type="EMBL" id="ORX48604.1"/>
    </source>
</evidence>
<keyword evidence="3" id="KW-1185">Reference proteome</keyword>
<gene>
    <name evidence="2" type="ORF">DM01DRAFT_1368191</name>
</gene>
<feature type="domain" description="SET" evidence="1">
    <location>
        <begin position="67"/>
        <end position="102"/>
    </location>
</feature>
<dbReference type="PANTHER" id="PTHR12350:SF19">
    <property type="entry name" value="SET DOMAIN-CONTAINING PROTEIN"/>
    <property type="match status" value="1"/>
</dbReference>
<dbReference type="EMBL" id="MCGT01000029">
    <property type="protein sequence ID" value="ORX48604.1"/>
    <property type="molecule type" value="Genomic_DNA"/>
</dbReference>
<accession>A0A1X2G9S7</accession>
<dbReference type="SUPFAM" id="SSF82199">
    <property type="entry name" value="SET domain"/>
    <property type="match status" value="1"/>
</dbReference>
<dbReference type="Pfam" id="PF00856">
    <property type="entry name" value="SET"/>
    <property type="match status" value="1"/>
</dbReference>
<dbReference type="AlphaFoldDB" id="A0A1X2G9S7"/>
<name>A0A1X2G9S7_9FUNG</name>
<reference evidence="2 3" key="1">
    <citation type="submission" date="2016-07" db="EMBL/GenBank/DDBJ databases">
        <title>Pervasive Adenine N6-methylation of Active Genes in Fungi.</title>
        <authorList>
            <consortium name="DOE Joint Genome Institute"/>
            <person name="Mondo S.J."/>
            <person name="Dannebaum R.O."/>
            <person name="Kuo R.C."/>
            <person name="Labutti K."/>
            <person name="Haridas S."/>
            <person name="Kuo A."/>
            <person name="Salamov A."/>
            <person name="Ahrendt S.R."/>
            <person name="Lipzen A."/>
            <person name="Sullivan W."/>
            <person name="Andreopoulos W.B."/>
            <person name="Clum A."/>
            <person name="Lindquist E."/>
            <person name="Daum C."/>
            <person name="Ramamoorthy G.K."/>
            <person name="Gryganskyi A."/>
            <person name="Culley D."/>
            <person name="Magnuson J.K."/>
            <person name="James T.Y."/>
            <person name="O'Malley M.A."/>
            <person name="Stajich J.E."/>
            <person name="Spatafora J.W."/>
            <person name="Visel A."/>
            <person name="Grigoriev I.V."/>
        </authorList>
    </citation>
    <scope>NUCLEOTIDE SEQUENCE [LARGE SCALE GENOMIC DNA]</scope>
    <source>
        <strain evidence="2 3">NRRL 3301</strain>
    </source>
</reference>
<comment type="caution">
    <text evidence="2">The sequence shown here is derived from an EMBL/GenBank/DDBJ whole genome shotgun (WGS) entry which is preliminary data.</text>
</comment>
<dbReference type="PANTHER" id="PTHR12350">
    <property type="entry name" value="HISTONE-LYSINE N-METHYLTRANSFERASE-RELATED"/>
    <property type="match status" value="1"/>
</dbReference>
<evidence type="ECO:0000259" key="1">
    <source>
        <dbReference type="Pfam" id="PF00856"/>
    </source>
</evidence>
<dbReference type="STRING" id="101127.A0A1X2G9S7"/>
<proteinExistence type="predicted"/>
<dbReference type="InterPro" id="IPR001214">
    <property type="entry name" value="SET_dom"/>
</dbReference>
<dbReference type="InterPro" id="IPR046341">
    <property type="entry name" value="SET_dom_sf"/>
</dbReference>
<dbReference type="InterPro" id="IPR053201">
    <property type="entry name" value="Flavunoidine_N-MTase"/>
</dbReference>
<evidence type="ECO:0000313" key="3">
    <source>
        <dbReference type="Proteomes" id="UP000242146"/>
    </source>
</evidence>
<sequence>MTSSHPGLFHVERKGTASEFSSRLVADRAFATHETIVSLDGVTPGEKRYSTVQISPDQHIELNSDLLYLNHACDPTTFLDVDTRALIALKPIAAGDELTFFYPSTEWDMAQSFDCWCGSPKCIKTVKGARHLSKDVVLQFELAKHIQELLQTREK</sequence>
<dbReference type="OrthoDB" id="5984008at2759"/>
<organism evidence="2 3">
    <name type="scientific">Hesseltinella vesiculosa</name>
    <dbReference type="NCBI Taxonomy" id="101127"/>
    <lineage>
        <taxon>Eukaryota</taxon>
        <taxon>Fungi</taxon>
        <taxon>Fungi incertae sedis</taxon>
        <taxon>Mucoromycota</taxon>
        <taxon>Mucoromycotina</taxon>
        <taxon>Mucoromycetes</taxon>
        <taxon>Mucorales</taxon>
        <taxon>Cunninghamellaceae</taxon>
        <taxon>Hesseltinella</taxon>
    </lineage>
</organism>
<dbReference type="Gene3D" id="2.170.270.10">
    <property type="entry name" value="SET domain"/>
    <property type="match status" value="1"/>
</dbReference>
<protein>
    <recommendedName>
        <fullName evidence="1">SET domain-containing protein</fullName>
    </recommendedName>
</protein>